<name>A0A4S2GZ04_9PROT</name>
<sequence>MTGCDPANTSRTKSLTHAARINVRTSIAAFALAVISLALVLSSPALAELAHEQEACASAHHDEACCMDAMSAEMDAQAASKAGGADHVCDEASCAMMISCAPATAILASGGEDAALAIPLDHGAARYTSPHASASVDGLKRPPRA</sequence>
<dbReference type="RefSeq" id="WP_158291605.1">
    <property type="nucleotide sequence ID" value="NZ_SRXW01000003.1"/>
</dbReference>
<evidence type="ECO:0000313" key="1">
    <source>
        <dbReference type="EMBL" id="TGY88208.1"/>
    </source>
</evidence>
<accession>A0A4S2GZ04</accession>
<dbReference type="Proteomes" id="UP000308054">
    <property type="component" value="Unassembled WGS sequence"/>
</dbReference>
<evidence type="ECO:0000313" key="2">
    <source>
        <dbReference type="Proteomes" id="UP000308054"/>
    </source>
</evidence>
<protein>
    <recommendedName>
        <fullName evidence="3">CopL family metal-binding regulatory protein</fullName>
    </recommendedName>
</protein>
<organism evidence="1 2">
    <name type="scientific">Marinicauda algicola</name>
    <dbReference type="NCBI Taxonomy" id="2029849"/>
    <lineage>
        <taxon>Bacteria</taxon>
        <taxon>Pseudomonadati</taxon>
        <taxon>Pseudomonadota</taxon>
        <taxon>Alphaproteobacteria</taxon>
        <taxon>Maricaulales</taxon>
        <taxon>Maricaulaceae</taxon>
        <taxon>Marinicauda</taxon>
    </lineage>
</organism>
<reference evidence="1 2" key="1">
    <citation type="journal article" date="2017" name="Int. J. Syst. Evol. Microbiol.">
        <title>Marinicauda algicola sp. nov., isolated from a marine red alga Rhodosorus marinus.</title>
        <authorList>
            <person name="Jeong S.E."/>
            <person name="Jeon S.H."/>
            <person name="Chun B.H."/>
            <person name="Kim D.W."/>
            <person name="Jeon C.O."/>
        </authorList>
    </citation>
    <scope>NUCLEOTIDE SEQUENCE [LARGE SCALE GENOMIC DNA]</scope>
    <source>
        <strain evidence="1 2">JCM 31718</strain>
    </source>
</reference>
<dbReference type="AlphaFoldDB" id="A0A4S2GZ04"/>
<dbReference type="OrthoDB" id="9939862at2"/>
<gene>
    <name evidence="1" type="ORF">E5163_10270</name>
</gene>
<evidence type="ECO:0008006" key="3">
    <source>
        <dbReference type="Google" id="ProtNLM"/>
    </source>
</evidence>
<dbReference type="EMBL" id="SRXW01000003">
    <property type="protein sequence ID" value="TGY88208.1"/>
    <property type="molecule type" value="Genomic_DNA"/>
</dbReference>
<keyword evidence="2" id="KW-1185">Reference proteome</keyword>
<proteinExistence type="predicted"/>
<comment type="caution">
    <text evidence="1">The sequence shown here is derived from an EMBL/GenBank/DDBJ whole genome shotgun (WGS) entry which is preliminary data.</text>
</comment>